<proteinExistence type="predicted"/>
<feature type="compositionally biased region" description="Pro residues" evidence="1">
    <location>
        <begin position="412"/>
        <end position="421"/>
    </location>
</feature>
<feature type="region of interest" description="Disordered" evidence="1">
    <location>
        <begin position="318"/>
        <end position="499"/>
    </location>
</feature>
<name>A0A6J4JM87_9PROT</name>
<feature type="compositionally biased region" description="Basic and acidic residues" evidence="1">
    <location>
        <begin position="337"/>
        <end position="350"/>
    </location>
</feature>
<dbReference type="InterPro" id="IPR011200">
    <property type="entry name" value="UCP012608"/>
</dbReference>
<dbReference type="EMBL" id="CADCTL010000288">
    <property type="protein sequence ID" value="CAA9282371.1"/>
    <property type="molecule type" value="Genomic_DNA"/>
</dbReference>
<gene>
    <name evidence="2" type="ORF">AVDCRST_MAG04-3822</name>
</gene>
<feature type="compositionally biased region" description="Basic residues" evidence="1">
    <location>
        <begin position="451"/>
        <end position="462"/>
    </location>
</feature>
<sequence>MTPAETAVREAFAAQAEACAERGSPFTGLLCDVLGRSLDRSTEVGRRVLDWSGRPDARGDSVPLRLAAGLHALVRRGRVPRLAALYPPNPPPEAEALGAALANALSGADADLLPWLDRAPQTNEPLRSAPLMAGLLVIAAETGGLPFALHETGASAGLVLVLDRYEHRLGGVTAGTPGAPVRIAPAWDGGPPPAGAPVRVARRRGCDLDPLDVTSAADRERLLAYVWPDQADRLARVEAAIGVATADPPPLDRAEAAAWTEAALDPATDEAGVARVLMHAVALQYAPEETTSRIAAQAAPGRGGRDAAVALRLVALPGGPGVRRTRGGRRRPRRGGRRDPAADPLGERSPHGAAAAAAPARAAQQHLARHRRRRPPTRPDRKRRRHRGHAEPERADHEERQPLDPRARDGPPVAPRHPGPPAHARRPSPMAEPQQGRGRPAGQPEDAAPRGRSRPDRRRAPAPRRTMGLRSCGAARNRGPRPRHPGAEKPEPPRGIAFRPRGFSIFSDIARWVL</sequence>
<dbReference type="Pfam" id="PF10094">
    <property type="entry name" value="DUF2332"/>
    <property type="match status" value="1"/>
</dbReference>
<feature type="compositionally biased region" description="Basic residues" evidence="1">
    <location>
        <begin position="367"/>
        <end position="388"/>
    </location>
</feature>
<evidence type="ECO:0000256" key="1">
    <source>
        <dbReference type="SAM" id="MobiDB-lite"/>
    </source>
</evidence>
<accession>A0A6J4JM87</accession>
<feature type="compositionally biased region" description="Basic residues" evidence="1">
    <location>
        <begin position="323"/>
        <end position="336"/>
    </location>
</feature>
<protein>
    <submittedName>
        <fullName evidence="2">Uncharacterized protein</fullName>
    </submittedName>
</protein>
<organism evidence="2">
    <name type="scientific">uncultured Acetobacteraceae bacterium</name>
    <dbReference type="NCBI Taxonomy" id="169975"/>
    <lineage>
        <taxon>Bacteria</taxon>
        <taxon>Pseudomonadati</taxon>
        <taxon>Pseudomonadota</taxon>
        <taxon>Alphaproteobacteria</taxon>
        <taxon>Acetobacterales</taxon>
        <taxon>Acetobacteraceae</taxon>
        <taxon>environmental samples</taxon>
    </lineage>
</organism>
<feature type="compositionally biased region" description="Low complexity" evidence="1">
    <location>
        <begin position="351"/>
        <end position="366"/>
    </location>
</feature>
<reference evidence="2" key="1">
    <citation type="submission" date="2020-02" db="EMBL/GenBank/DDBJ databases">
        <authorList>
            <person name="Meier V. D."/>
        </authorList>
    </citation>
    <scope>NUCLEOTIDE SEQUENCE</scope>
    <source>
        <strain evidence="2">AVDCRST_MAG04</strain>
    </source>
</reference>
<dbReference type="AlphaFoldDB" id="A0A6J4JM87"/>
<feature type="compositionally biased region" description="Basic and acidic residues" evidence="1">
    <location>
        <begin position="389"/>
        <end position="409"/>
    </location>
</feature>
<evidence type="ECO:0000313" key="2">
    <source>
        <dbReference type="EMBL" id="CAA9282371.1"/>
    </source>
</evidence>